<feature type="compositionally biased region" description="Basic and acidic residues" evidence="1">
    <location>
        <begin position="235"/>
        <end position="258"/>
    </location>
</feature>
<proteinExistence type="predicted"/>
<feature type="region of interest" description="Disordered" evidence="1">
    <location>
        <begin position="160"/>
        <end position="185"/>
    </location>
</feature>
<feature type="transmembrane region" description="Helical" evidence="2">
    <location>
        <begin position="190"/>
        <end position="212"/>
    </location>
</feature>
<sequence>MPLPLTTIFTPPSDCLNDLWILKSNWTKNTYYWANLGFDDPARCLPWGWRSQSYYSPGRYPSGYTTTEQLVRGAETIATCCPIYTDWTFSPRTATNRPWHSFEACVHGIKSNVTYTAFNTNNGSSSKVTERKTRTSGRGWVAYGVKVRWRASDSIPALTASAESTSTSTATENSQATSQETSGLSTGVKAGIGVGVGFGGLLIFLALGFLLWRRRKPPHDTSSVANRPLTVQGQHELEAFKNQRHEAGANPLFEKDASQPRALAELDGSAGK</sequence>
<keyword evidence="2" id="KW-1133">Transmembrane helix</keyword>
<feature type="region of interest" description="Disordered" evidence="1">
    <location>
        <begin position="235"/>
        <end position="272"/>
    </location>
</feature>
<comment type="caution">
    <text evidence="3">The sequence shown here is derived from an EMBL/GenBank/DDBJ whole genome shotgun (WGS) entry which is preliminary data.</text>
</comment>
<reference evidence="3" key="2">
    <citation type="journal article" date="2023" name="IMA Fungus">
        <title>Comparative genomic study of the Penicillium genus elucidates a diverse pangenome and 15 lateral gene transfer events.</title>
        <authorList>
            <person name="Petersen C."/>
            <person name="Sorensen T."/>
            <person name="Nielsen M.R."/>
            <person name="Sondergaard T.E."/>
            <person name="Sorensen J.L."/>
            <person name="Fitzpatrick D.A."/>
            <person name="Frisvad J.C."/>
            <person name="Nielsen K.L."/>
        </authorList>
    </citation>
    <scope>NUCLEOTIDE SEQUENCE</scope>
    <source>
        <strain evidence="3">IBT 21917</strain>
    </source>
</reference>
<keyword evidence="2" id="KW-0812">Transmembrane</keyword>
<organism evidence="3 4">
    <name type="scientific">Penicillium capsulatum</name>
    <dbReference type="NCBI Taxonomy" id="69766"/>
    <lineage>
        <taxon>Eukaryota</taxon>
        <taxon>Fungi</taxon>
        <taxon>Dikarya</taxon>
        <taxon>Ascomycota</taxon>
        <taxon>Pezizomycotina</taxon>
        <taxon>Eurotiomycetes</taxon>
        <taxon>Eurotiomycetidae</taxon>
        <taxon>Eurotiales</taxon>
        <taxon>Aspergillaceae</taxon>
        <taxon>Penicillium</taxon>
    </lineage>
</organism>
<evidence type="ECO:0000313" key="4">
    <source>
        <dbReference type="Proteomes" id="UP001146351"/>
    </source>
</evidence>
<evidence type="ECO:0000313" key="3">
    <source>
        <dbReference type="EMBL" id="KAJ5180793.1"/>
    </source>
</evidence>
<dbReference type="AlphaFoldDB" id="A0A9W9IKI8"/>
<reference evidence="3" key="1">
    <citation type="submission" date="2022-11" db="EMBL/GenBank/DDBJ databases">
        <authorList>
            <person name="Petersen C."/>
        </authorList>
    </citation>
    <scope>NUCLEOTIDE SEQUENCE</scope>
    <source>
        <strain evidence="3">IBT 21917</strain>
    </source>
</reference>
<name>A0A9W9IKI8_9EURO</name>
<dbReference type="EMBL" id="JAPQKO010000002">
    <property type="protein sequence ID" value="KAJ5180793.1"/>
    <property type="molecule type" value="Genomic_DNA"/>
</dbReference>
<evidence type="ECO:0000256" key="2">
    <source>
        <dbReference type="SAM" id="Phobius"/>
    </source>
</evidence>
<evidence type="ECO:0000256" key="1">
    <source>
        <dbReference type="SAM" id="MobiDB-lite"/>
    </source>
</evidence>
<dbReference type="OrthoDB" id="4770059at2759"/>
<gene>
    <name evidence="3" type="ORF">N7492_004003</name>
</gene>
<dbReference type="Proteomes" id="UP001146351">
    <property type="component" value="Unassembled WGS sequence"/>
</dbReference>
<keyword evidence="2" id="KW-0472">Membrane</keyword>
<protein>
    <submittedName>
        <fullName evidence="3">Uncharacterized protein</fullName>
    </submittedName>
</protein>
<keyword evidence="4" id="KW-1185">Reference proteome</keyword>
<feature type="compositionally biased region" description="Low complexity" evidence="1">
    <location>
        <begin position="160"/>
        <end position="179"/>
    </location>
</feature>
<accession>A0A9W9IKI8</accession>